<dbReference type="SMART" id="SM00938">
    <property type="entry name" value="P-II"/>
    <property type="match status" value="1"/>
</dbReference>
<dbReference type="PANTHER" id="PTHR30115">
    <property type="entry name" value="NITROGEN REGULATORY PROTEIN P-II"/>
    <property type="match status" value="1"/>
</dbReference>
<dbReference type="PROSITE" id="PS00638">
    <property type="entry name" value="PII_GLNB_CTER"/>
    <property type="match status" value="1"/>
</dbReference>
<dbReference type="GO" id="GO:0030234">
    <property type="term" value="F:enzyme regulator activity"/>
    <property type="evidence" value="ECO:0007669"/>
    <property type="project" value="InterPro"/>
</dbReference>
<dbReference type="PROSITE" id="PS51343">
    <property type="entry name" value="PII_GLNB_DOM"/>
    <property type="match status" value="1"/>
</dbReference>
<gene>
    <name evidence="3" type="ORF">MPEBLZ_01714</name>
</gene>
<reference evidence="3 4" key="1">
    <citation type="submission" date="2015-09" db="EMBL/GenBank/DDBJ databases">
        <title>A metagenomics-based metabolic model of nitrate-dependent anaerobic oxidation of methane by Methanoperedens-like archaea.</title>
        <authorList>
            <person name="Arshad A."/>
            <person name="Speth D.R."/>
            <person name="De Graaf R.M."/>
            <person name="Op Den Camp H.J."/>
            <person name="Jetten M.S."/>
            <person name="Welte C.U."/>
        </authorList>
    </citation>
    <scope>NUCLEOTIDE SEQUENCE [LARGE SCALE GENOMIC DNA]</scope>
</reference>
<dbReference type="GO" id="GO:0005829">
    <property type="term" value="C:cytosol"/>
    <property type="evidence" value="ECO:0007669"/>
    <property type="project" value="TreeGrafter"/>
</dbReference>
<comment type="similarity">
    <text evidence="2">Belongs to the P(II) protein family.</text>
</comment>
<evidence type="ECO:0000313" key="3">
    <source>
        <dbReference type="EMBL" id="KPQ43694.1"/>
    </source>
</evidence>
<feature type="modified residue" description="O-UMP-tyrosine" evidence="1">
    <location>
        <position position="51"/>
    </location>
</feature>
<dbReference type="InterPro" id="IPR015867">
    <property type="entry name" value="N-reg_PII/ATP_PRibTrfase_C"/>
</dbReference>
<dbReference type="PATRIC" id="fig|1719120.3.peg.1872"/>
<evidence type="ECO:0000256" key="1">
    <source>
        <dbReference type="PIRSR" id="PIRSR602187-50"/>
    </source>
</evidence>
<dbReference type="PRINTS" id="PR00340">
    <property type="entry name" value="PIIGLNB"/>
</dbReference>
<accession>A0A0P8CKR6</accession>
<protein>
    <submittedName>
        <fullName evidence="3">Nitrogen regulatory protein P-II</fullName>
    </submittedName>
</protein>
<dbReference type="Proteomes" id="UP000050360">
    <property type="component" value="Unassembled WGS sequence"/>
</dbReference>
<comment type="caution">
    <text evidence="3">The sequence shown here is derived from an EMBL/GenBank/DDBJ whole genome shotgun (WGS) entry which is preliminary data.</text>
</comment>
<dbReference type="GO" id="GO:0005524">
    <property type="term" value="F:ATP binding"/>
    <property type="evidence" value="ECO:0007669"/>
    <property type="project" value="TreeGrafter"/>
</dbReference>
<evidence type="ECO:0000256" key="2">
    <source>
        <dbReference type="RuleBase" id="RU003936"/>
    </source>
</evidence>
<dbReference type="InterPro" id="IPR002187">
    <property type="entry name" value="N-reg_PII"/>
</dbReference>
<dbReference type="Pfam" id="PF00543">
    <property type="entry name" value="P-II"/>
    <property type="match status" value="1"/>
</dbReference>
<dbReference type="Gene3D" id="3.30.70.120">
    <property type="match status" value="1"/>
</dbReference>
<keyword evidence="1" id="KW-0597">Phosphoprotein</keyword>
<evidence type="ECO:0000313" key="4">
    <source>
        <dbReference type="Proteomes" id="UP000050360"/>
    </source>
</evidence>
<dbReference type="GO" id="GO:0006808">
    <property type="term" value="P:regulation of nitrogen utilization"/>
    <property type="evidence" value="ECO:0007669"/>
    <property type="project" value="InterPro"/>
</dbReference>
<organism evidence="3 4">
    <name type="scientific">Candidatus Methanoperedens nitratireducens</name>
    <dbReference type="NCBI Taxonomy" id="1392998"/>
    <lineage>
        <taxon>Archaea</taxon>
        <taxon>Methanobacteriati</taxon>
        <taxon>Methanobacteriota</taxon>
        <taxon>Stenosarchaea group</taxon>
        <taxon>Methanomicrobia</taxon>
        <taxon>Methanosarcinales</taxon>
        <taxon>ANME-2 cluster</taxon>
        <taxon>Candidatus Methanoperedentaceae</taxon>
        <taxon>Candidatus Methanoperedens</taxon>
    </lineage>
</organism>
<dbReference type="InterPro" id="IPR011322">
    <property type="entry name" value="N-reg_PII-like_a/b"/>
</dbReference>
<sequence>MKKIEAIIRPEKLGEIKTALAMAGFIGLTTYEVKGRGRQKGIVLSYRTSEYRVDLLPKTKLELVVDDKDVEKVIEIICDIGKTGNMGDGKIFIMPVEEVVRVRTCERGNGAV</sequence>
<dbReference type="EMBL" id="LKCM01000132">
    <property type="protein sequence ID" value="KPQ43694.1"/>
    <property type="molecule type" value="Genomic_DNA"/>
</dbReference>
<dbReference type="AlphaFoldDB" id="A0A0P8CKR6"/>
<dbReference type="InterPro" id="IPR017918">
    <property type="entry name" value="N-reg_PII_CS"/>
</dbReference>
<dbReference type="SUPFAM" id="SSF54913">
    <property type="entry name" value="GlnB-like"/>
    <property type="match status" value="1"/>
</dbReference>
<name>A0A0P8CKR6_9EURY</name>
<proteinExistence type="inferred from homology"/>
<dbReference type="PANTHER" id="PTHR30115:SF11">
    <property type="entry name" value="NITROGEN REGULATORY PROTEIN P-II HOMOLOG"/>
    <property type="match status" value="1"/>
</dbReference>